<evidence type="ECO:0000313" key="13">
    <source>
        <dbReference type="Proteomes" id="UP000237347"/>
    </source>
</evidence>
<name>A0AAW0J142_QUESU</name>
<evidence type="ECO:0000313" key="12">
    <source>
        <dbReference type="EMBL" id="KAK7820503.1"/>
    </source>
</evidence>
<dbReference type="SUPFAM" id="SSF52058">
    <property type="entry name" value="L domain-like"/>
    <property type="match status" value="2"/>
</dbReference>
<sequence>MFAKLKNLTKLHLSLNYITFLSKTSPNTTVQKFKHIGLASCNLSEFPDFLREQDELEFVDLAYNHIHGLVPKWMWNTSKENLGFVNFSHNFLTGFDQMHDVFPWPRLGILDLKSNLLQGPLPIPPPSTFIYLVSNNMLSGKVSSLICSLNSLYALDLSHNHLSGTLPPCLGNFSSFLSILNLRSNNFHGMIPQVCTKESSLKMLDLSENQLEGWLPRSLANCAKLEFLILGNNRLHDVFPYWLGKLPELKVLILRSNRFHGDMGSPATNFEFQKLRILDLSYNNFRGKLPLGYFKNWIAMKNVPEEHLTYMQAIATIYLLGFALNENYDYSMTITNKGVKTVYAKILDFFTAIDLSCNKFDGEIPEVIGNLKVLHLLNLSNNFLTDRIPSSLGDLHQLESLDLSQNKLSGEIPQQLTELIFLEFFNVSYNNLTGPIPQGKQFNTFQMSSFEGNLGLCGDQITRKCGHSKSLAPPSIFEDDHGSESPFDFNWKAILLGYGCGLIIGGIIGHIMTTRKHDWFMKNFGNRQHQRERSAKRRGSRN</sequence>
<evidence type="ECO:0000256" key="9">
    <source>
        <dbReference type="ARBA" id="ARBA00023170"/>
    </source>
</evidence>
<evidence type="ECO:0000256" key="7">
    <source>
        <dbReference type="ARBA" id="ARBA00022989"/>
    </source>
</evidence>
<proteinExistence type="inferred from homology"/>
<dbReference type="InterPro" id="IPR001611">
    <property type="entry name" value="Leu-rich_rpt"/>
</dbReference>
<evidence type="ECO:0000256" key="10">
    <source>
        <dbReference type="ARBA" id="ARBA00023180"/>
    </source>
</evidence>
<evidence type="ECO:0000256" key="2">
    <source>
        <dbReference type="ARBA" id="ARBA00009592"/>
    </source>
</evidence>
<dbReference type="Proteomes" id="UP000237347">
    <property type="component" value="Unassembled WGS sequence"/>
</dbReference>
<gene>
    <name evidence="12" type="primary">RLP7_16</name>
    <name evidence="12" type="ORF">CFP56_038752</name>
</gene>
<keyword evidence="7 11" id="KW-1133">Transmembrane helix</keyword>
<keyword evidence="8 11" id="KW-0472">Membrane</keyword>
<comment type="caution">
    <text evidence="12">The sequence shown here is derived from an EMBL/GenBank/DDBJ whole genome shotgun (WGS) entry which is preliminary data.</text>
</comment>
<dbReference type="InterPro" id="IPR003591">
    <property type="entry name" value="Leu-rich_rpt_typical-subtyp"/>
</dbReference>
<dbReference type="InterPro" id="IPR032675">
    <property type="entry name" value="LRR_dom_sf"/>
</dbReference>
<dbReference type="PANTHER" id="PTHR27004">
    <property type="entry name" value="RECEPTOR-LIKE PROTEIN 12 ISOFORM X1"/>
    <property type="match status" value="1"/>
</dbReference>
<keyword evidence="6" id="KW-0677">Repeat</keyword>
<dbReference type="FunFam" id="3.80.10.10:FF:000095">
    <property type="entry name" value="LRR receptor-like serine/threonine-protein kinase GSO1"/>
    <property type="match status" value="1"/>
</dbReference>
<accession>A0AAW0J142</accession>
<evidence type="ECO:0000256" key="4">
    <source>
        <dbReference type="ARBA" id="ARBA00022614"/>
    </source>
</evidence>
<comment type="subcellular location">
    <subcellularLocation>
        <location evidence="1">Cell membrane</location>
        <topology evidence="1">Single-pass type I membrane protein</topology>
    </subcellularLocation>
</comment>
<dbReference type="PRINTS" id="PR00019">
    <property type="entry name" value="LEURICHRPT"/>
</dbReference>
<reference evidence="12 13" key="1">
    <citation type="journal article" date="2018" name="Sci. Data">
        <title>The draft genome sequence of cork oak.</title>
        <authorList>
            <person name="Ramos A.M."/>
            <person name="Usie A."/>
            <person name="Barbosa P."/>
            <person name="Barros P.M."/>
            <person name="Capote T."/>
            <person name="Chaves I."/>
            <person name="Simoes F."/>
            <person name="Abreu I."/>
            <person name="Carrasquinho I."/>
            <person name="Faro C."/>
            <person name="Guimaraes J.B."/>
            <person name="Mendonca D."/>
            <person name="Nobrega F."/>
            <person name="Rodrigues L."/>
            <person name="Saibo N.J.M."/>
            <person name="Varela M.C."/>
            <person name="Egas C."/>
            <person name="Matos J."/>
            <person name="Miguel C.M."/>
            <person name="Oliveira M.M."/>
            <person name="Ricardo C.P."/>
            <person name="Goncalves S."/>
        </authorList>
    </citation>
    <scope>NUCLEOTIDE SEQUENCE [LARGE SCALE GENOMIC DNA]</scope>
    <source>
        <strain evidence="13">cv. HL8</strain>
    </source>
</reference>
<evidence type="ECO:0000256" key="6">
    <source>
        <dbReference type="ARBA" id="ARBA00022737"/>
    </source>
</evidence>
<keyword evidence="13" id="KW-1185">Reference proteome</keyword>
<keyword evidence="4" id="KW-0433">Leucine-rich repeat</keyword>
<dbReference type="FunFam" id="3.80.10.10:FF:000383">
    <property type="entry name" value="Leucine-rich repeat receptor protein kinase EMS1"/>
    <property type="match status" value="1"/>
</dbReference>
<feature type="transmembrane region" description="Helical" evidence="11">
    <location>
        <begin position="493"/>
        <end position="512"/>
    </location>
</feature>
<keyword evidence="9" id="KW-0675">Receptor</keyword>
<keyword evidence="3" id="KW-1003">Cell membrane</keyword>
<evidence type="ECO:0000256" key="1">
    <source>
        <dbReference type="ARBA" id="ARBA00004251"/>
    </source>
</evidence>
<dbReference type="EMBL" id="PKMF04000736">
    <property type="protein sequence ID" value="KAK7820503.1"/>
    <property type="molecule type" value="Genomic_DNA"/>
</dbReference>
<keyword evidence="5 11" id="KW-0812">Transmembrane</keyword>
<dbReference type="AlphaFoldDB" id="A0AAW0J142"/>
<protein>
    <submittedName>
        <fullName evidence="12">Receptor-like protein 7</fullName>
    </submittedName>
</protein>
<organism evidence="12 13">
    <name type="scientific">Quercus suber</name>
    <name type="common">Cork oak</name>
    <dbReference type="NCBI Taxonomy" id="58331"/>
    <lineage>
        <taxon>Eukaryota</taxon>
        <taxon>Viridiplantae</taxon>
        <taxon>Streptophyta</taxon>
        <taxon>Embryophyta</taxon>
        <taxon>Tracheophyta</taxon>
        <taxon>Spermatophyta</taxon>
        <taxon>Magnoliopsida</taxon>
        <taxon>eudicotyledons</taxon>
        <taxon>Gunneridae</taxon>
        <taxon>Pentapetalae</taxon>
        <taxon>rosids</taxon>
        <taxon>fabids</taxon>
        <taxon>Fagales</taxon>
        <taxon>Fagaceae</taxon>
        <taxon>Quercus</taxon>
    </lineage>
</organism>
<evidence type="ECO:0000256" key="8">
    <source>
        <dbReference type="ARBA" id="ARBA00023136"/>
    </source>
</evidence>
<evidence type="ECO:0000256" key="11">
    <source>
        <dbReference type="SAM" id="Phobius"/>
    </source>
</evidence>
<evidence type="ECO:0000256" key="3">
    <source>
        <dbReference type="ARBA" id="ARBA00022475"/>
    </source>
</evidence>
<dbReference type="Pfam" id="PF13855">
    <property type="entry name" value="LRR_8"/>
    <property type="match status" value="2"/>
</dbReference>
<comment type="similarity">
    <text evidence="2">Belongs to the RLP family.</text>
</comment>
<dbReference type="Gene3D" id="3.80.10.10">
    <property type="entry name" value="Ribonuclease Inhibitor"/>
    <property type="match status" value="1"/>
</dbReference>
<dbReference type="Pfam" id="PF00560">
    <property type="entry name" value="LRR_1"/>
    <property type="match status" value="2"/>
</dbReference>
<evidence type="ECO:0000256" key="5">
    <source>
        <dbReference type="ARBA" id="ARBA00022692"/>
    </source>
</evidence>
<dbReference type="SMART" id="SM00369">
    <property type="entry name" value="LRR_TYP"/>
    <property type="match status" value="5"/>
</dbReference>
<dbReference type="PANTHER" id="PTHR27004:SF447">
    <property type="entry name" value="RECEPTOR LIKE PROTEIN 30-LIKE"/>
    <property type="match status" value="1"/>
</dbReference>
<keyword evidence="10" id="KW-0325">Glycoprotein</keyword>
<dbReference type="GO" id="GO:0005886">
    <property type="term" value="C:plasma membrane"/>
    <property type="evidence" value="ECO:0007669"/>
    <property type="project" value="UniProtKB-SubCell"/>
</dbReference>